<dbReference type="AlphaFoldDB" id="A0A6M1RV69"/>
<dbReference type="SUPFAM" id="SSF55347">
    <property type="entry name" value="Glyceraldehyde-3-phosphate dehydrogenase-like, C-terminal domain"/>
    <property type="match status" value="1"/>
</dbReference>
<dbReference type="Gene3D" id="3.30.360.10">
    <property type="entry name" value="Dihydrodipicolinate Reductase, domain 2"/>
    <property type="match status" value="1"/>
</dbReference>
<accession>A0A6M1RV69</accession>
<dbReference type="PANTHER" id="PTHR43377">
    <property type="entry name" value="BILIVERDIN REDUCTASE A"/>
    <property type="match status" value="1"/>
</dbReference>
<dbReference type="InterPro" id="IPR051450">
    <property type="entry name" value="Gfo/Idh/MocA_Oxidoreductases"/>
</dbReference>
<comment type="caution">
    <text evidence="4">The sequence shown here is derived from an EMBL/GenBank/DDBJ whole genome shotgun (WGS) entry which is preliminary data.</text>
</comment>
<dbReference type="Proteomes" id="UP000477311">
    <property type="component" value="Unassembled WGS sequence"/>
</dbReference>
<dbReference type="Pfam" id="PF22725">
    <property type="entry name" value="GFO_IDH_MocA_C3"/>
    <property type="match status" value="1"/>
</dbReference>
<feature type="region of interest" description="Disordered" evidence="1">
    <location>
        <begin position="340"/>
        <end position="361"/>
    </location>
</feature>
<evidence type="ECO:0000259" key="2">
    <source>
        <dbReference type="Pfam" id="PF01408"/>
    </source>
</evidence>
<protein>
    <submittedName>
        <fullName evidence="4">Gfo/Idh/MocA family oxidoreductase</fullName>
    </submittedName>
</protein>
<dbReference type="GO" id="GO:0000166">
    <property type="term" value="F:nucleotide binding"/>
    <property type="evidence" value="ECO:0007669"/>
    <property type="project" value="InterPro"/>
</dbReference>
<dbReference type="Gene3D" id="3.40.50.720">
    <property type="entry name" value="NAD(P)-binding Rossmann-like Domain"/>
    <property type="match status" value="1"/>
</dbReference>
<keyword evidence="5" id="KW-1185">Reference proteome</keyword>
<dbReference type="SUPFAM" id="SSF51735">
    <property type="entry name" value="NAD(P)-binding Rossmann-fold domains"/>
    <property type="match status" value="1"/>
</dbReference>
<dbReference type="RefSeq" id="WP_165107185.1">
    <property type="nucleotide sequence ID" value="NZ_JAAKYA010000052.1"/>
</dbReference>
<evidence type="ECO:0000256" key="1">
    <source>
        <dbReference type="SAM" id="MobiDB-lite"/>
    </source>
</evidence>
<dbReference type="Pfam" id="PF01408">
    <property type="entry name" value="GFO_IDH_MocA"/>
    <property type="match status" value="1"/>
</dbReference>
<reference evidence="4 5" key="1">
    <citation type="submission" date="2020-02" db="EMBL/GenBank/DDBJ databases">
        <title>Draft genome sequence of Limisphaera ngatamarikiensis NGM72.4T, a thermophilic Verrucomicrobia grouped in subdivision 3.</title>
        <authorList>
            <person name="Carere C.R."/>
            <person name="Steen J."/>
            <person name="Hugenholtz P."/>
            <person name="Stott M.B."/>
        </authorList>
    </citation>
    <scope>NUCLEOTIDE SEQUENCE [LARGE SCALE GENOMIC DNA]</scope>
    <source>
        <strain evidence="4 5">NGM72.4</strain>
    </source>
</reference>
<evidence type="ECO:0000313" key="4">
    <source>
        <dbReference type="EMBL" id="NGO39264.1"/>
    </source>
</evidence>
<evidence type="ECO:0000259" key="3">
    <source>
        <dbReference type="Pfam" id="PF22725"/>
    </source>
</evidence>
<name>A0A6M1RV69_9BACT</name>
<dbReference type="InterPro" id="IPR000683">
    <property type="entry name" value="Gfo/Idh/MocA-like_OxRdtase_N"/>
</dbReference>
<gene>
    <name evidence="4" type="ORF">G4L39_07610</name>
</gene>
<evidence type="ECO:0000313" key="5">
    <source>
        <dbReference type="Proteomes" id="UP000477311"/>
    </source>
</evidence>
<dbReference type="PANTHER" id="PTHR43377:SF6">
    <property type="entry name" value="GFO_IDH_MOCA-LIKE OXIDOREDUCTASE N-TERMINAL DOMAIN-CONTAINING PROTEIN"/>
    <property type="match status" value="1"/>
</dbReference>
<dbReference type="InterPro" id="IPR036291">
    <property type="entry name" value="NAD(P)-bd_dom_sf"/>
</dbReference>
<dbReference type="InterPro" id="IPR055170">
    <property type="entry name" value="GFO_IDH_MocA-like_dom"/>
</dbReference>
<organism evidence="4 5">
    <name type="scientific">Limisphaera ngatamarikiensis</name>
    <dbReference type="NCBI Taxonomy" id="1324935"/>
    <lineage>
        <taxon>Bacteria</taxon>
        <taxon>Pseudomonadati</taxon>
        <taxon>Verrucomicrobiota</taxon>
        <taxon>Verrucomicrobiia</taxon>
        <taxon>Limisphaerales</taxon>
        <taxon>Limisphaeraceae</taxon>
        <taxon>Limisphaera</taxon>
    </lineage>
</organism>
<feature type="domain" description="GFO/IDH/MocA-like oxidoreductase" evidence="3">
    <location>
        <begin position="132"/>
        <end position="241"/>
    </location>
</feature>
<sequence length="361" mass="40719">MAKPLTVGVVGCGYWGPNLIRNFRQLPGCRLKMVCDVNPDRLAHMQRLYPELQVTQNYEDLVHDPELDAIAIATPVRFHHRMARASLATGKHTFIEKPMAASVAECEELIQLAEDRGLTLMVGHTFLFSPAVRKIKEIISRGDIGPLHYIAARRLNLGLFQKDINVTWDLAPHDLSIILYIMESLPRVVSCWGNAHITPGIEDVTSLHLTFDHNRIAMVHSSWLDPKKVREMTFVGTRRMIVYDDVALHEKIKIYDARVEVPPHYDTFAEFQYSYHYGDMYVPYVKQEEPLKLECQHFLDCIRTGQKPLTSGREGLEVVRILELASQSLRKGGVPVEVNGHGAPPPLFESPQPLAATAAAS</sequence>
<proteinExistence type="predicted"/>
<dbReference type="EMBL" id="JAAKYA010000052">
    <property type="protein sequence ID" value="NGO39264.1"/>
    <property type="molecule type" value="Genomic_DNA"/>
</dbReference>
<feature type="domain" description="Gfo/Idh/MocA-like oxidoreductase N-terminal" evidence="2">
    <location>
        <begin position="6"/>
        <end position="124"/>
    </location>
</feature>